<dbReference type="InterPro" id="IPR010323">
    <property type="entry name" value="DUF924"/>
</dbReference>
<dbReference type="InterPro" id="IPR011990">
    <property type="entry name" value="TPR-like_helical_dom_sf"/>
</dbReference>
<keyword evidence="2" id="KW-1185">Reference proteome</keyword>
<dbReference type="Gene3D" id="1.20.58.320">
    <property type="entry name" value="TPR-like"/>
    <property type="match status" value="1"/>
</dbReference>
<proteinExistence type="predicted"/>
<evidence type="ECO:0000313" key="2">
    <source>
        <dbReference type="Proteomes" id="UP000586119"/>
    </source>
</evidence>
<comment type="caution">
    <text evidence="1">The sequence shown here is derived from an EMBL/GenBank/DDBJ whole genome shotgun (WGS) entry which is preliminary data.</text>
</comment>
<dbReference type="Proteomes" id="UP000586119">
    <property type="component" value="Unassembled WGS sequence"/>
</dbReference>
<organism evidence="1 2">
    <name type="scientific">Vreelandella salicampi</name>
    <dbReference type="NCBI Taxonomy" id="1449798"/>
    <lineage>
        <taxon>Bacteria</taxon>
        <taxon>Pseudomonadati</taxon>
        <taxon>Pseudomonadota</taxon>
        <taxon>Gammaproteobacteria</taxon>
        <taxon>Oceanospirillales</taxon>
        <taxon>Halomonadaceae</taxon>
        <taxon>Vreelandella</taxon>
    </lineage>
</organism>
<evidence type="ECO:0000313" key="1">
    <source>
        <dbReference type="EMBL" id="NYS61647.1"/>
    </source>
</evidence>
<dbReference type="SUPFAM" id="SSF48452">
    <property type="entry name" value="TPR-like"/>
    <property type="match status" value="1"/>
</dbReference>
<dbReference type="Gene3D" id="1.25.40.10">
    <property type="entry name" value="Tetratricopeptide repeat domain"/>
    <property type="match status" value="1"/>
</dbReference>
<sequence>MYQSILNFWFDEIEPKQWWRVEPAFDENLKARFQPLLQQAAAGELYTWRKSPQGRLAEVIVLDQFSRNIYRDTPQAFTQDPQALVLAQEAVAAGALSELAQDERTFLLMPYMHSESRLIHEQAEALFKAFTPAENIKFELRHKEIIDRFGRYPHRNDILGRTSTPEEIAFLKQPGSRF</sequence>
<reference evidence="1 2" key="1">
    <citation type="journal article" date="2015" name="Int. J. Syst. Evol. Microbiol.">
        <title>Halomonas salicampi sp. nov., a halotolerant and alkalitolerant bacterium isolated from a saltern soil.</title>
        <authorList>
            <person name="Lee J.C."/>
            <person name="Kim Y.S."/>
            <person name="Yun B.S."/>
            <person name="Whang K.S."/>
        </authorList>
    </citation>
    <scope>NUCLEOTIDE SEQUENCE [LARGE SCALE GENOMIC DNA]</scope>
    <source>
        <strain evidence="1 2">BH103</strain>
    </source>
</reference>
<gene>
    <name evidence="1" type="ORF">HZS81_12890</name>
</gene>
<dbReference type="Pfam" id="PF06041">
    <property type="entry name" value="DUF924"/>
    <property type="match status" value="1"/>
</dbReference>
<dbReference type="EMBL" id="JACCDF010000011">
    <property type="protein sequence ID" value="NYS61647.1"/>
    <property type="molecule type" value="Genomic_DNA"/>
</dbReference>
<dbReference type="AlphaFoldDB" id="A0A7Z0LMF2"/>
<dbReference type="RefSeq" id="WP_179930972.1">
    <property type="nucleotide sequence ID" value="NZ_JACCDF010000011.1"/>
</dbReference>
<name>A0A7Z0LMF2_9GAMM</name>
<protein>
    <submittedName>
        <fullName evidence="1">DUF924 domain-containing protein</fullName>
    </submittedName>
</protein>
<accession>A0A7Z0LMF2</accession>